<proteinExistence type="inferred from homology"/>
<dbReference type="GO" id="GO:0010389">
    <property type="term" value="P:regulation of G2/M transition of mitotic cell cycle"/>
    <property type="evidence" value="ECO:0000318"/>
    <property type="project" value="GO_Central"/>
</dbReference>
<accession>A0A022QDQ0</accession>
<evidence type="ECO:0000313" key="10">
    <source>
        <dbReference type="EMBL" id="EYU26812.1"/>
    </source>
</evidence>
<dbReference type="GO" id="GO:0005524">
    <property type="term" value="F:ATP binding"/>
    <property type="evidence" value="ECO:0007669"/>
    <property type="project" value="UniProtKB-UniRule"/>
</dbReference>
<dbReference type="GO" id="GO:0005634">
    <property type="term" value="C:nucleus"/>
    <property type="evidence" value="ECO:0000318"/>
    <property type="project" value="GO_Central"/>
</dbReference>
<dbReference type="EMBL" id="KI631597">
    <property type="protein sequence ID" value="EYU26812.1"/>
    <property type="molecule type" value="Genomic_DNA"/>
</dbReference>
<dbReference type="PANTHER" id="PTHR24056:SF540">
    <property type="entry name" value="PROTEIN KINASE DOMAIN-CONTAINING PROTEIN"/>
    <property type="match status" value="1"/>
</dbReference>
<evidence type="ECO:0000313" key="11">
    <source>
        <dbReference type="Proteomes" id="UP000030748"/>
    </source>
</evidence>
<name>A0A022QDQ0_ERYGU</name>
<dbReference type="AlphaFoldDB" id="A0A022QDQ0"/>
<dbReference type="GO" id="GO:0004693">
    <property type="term" value="F:cyclin-dependent protein serine/threonine kinase activity"/>
    <property type="evidence" value="ECO:0000318"/>
    <property type="project" value="GO_Central"/>
</dbReference>
<dbReference type="GO" id="GO:0000082">
    <property type="term" value="P:G1/S transition of mitotic cell cycle"/>
    <property type="evidence" value="ECO:0000318"/>
    <property type="project" value="GO_Central"/>
</dbReference>
<dbReference type="PROSITE" id="PS50011">
    <property type="entry name" value="PROTEIN_KINASE_DOM"/>
    <property type="match status" value="1"/>
</dbReference>
<evidence type="ECO:0000256" key="2">
    <source>
        <dbReference type="ARBA" id="ARBA00022527"/>
    </source>
</evidence>
<dbReference type="GO" id="GO:0030332">
    <property type="term" value="F:cyclin binding"/>
    <property type="evidence" value="ECO:0000318"/>
    <property type="project" value="GO_Central"/>
</dbReference>
<dbReference type="GO" id="GO:0051445">
    <property type="term" value="P:regulation of meiotic cell cycle"/>
    <property type="evidence" value="ECO:0000318"/>
    <property type="project" value="GO_Central"/>
</dbReference>
<comment type="similarity">
    <text evidence="1">Belongs to the protein kinase superfamily. CMGC Ser/Thr protein kinase family. CDC2/CDKX subfamily.</text>
</comment>
<dbReference type="InterPro" id="IPR050108">
    <property type="entry name" value="CDK"/>
</dbReference>
<dbReference type="GO" id="GO:0010468">
    <property type="term" value="P:regulation of gene expression"/>
    <property type="evidence" value="ECO:0000318"/>
    <property type="project" value="GO_Central"/>
</dbReference>
<protein>
    <recommendedName>
        <fullName evidence="9">Protein kinase domain-containing protein</fullName>
    </recommendedName>
</protein>
<keyword evidence="6 7" id="KW-0067">ATP-binding</keyword>
<keyword evidence="11" id="KW-1185">Reference proteome</keyword>
<dbReference type="SUPFAM" id="SSF56112">
    <property type="entry name" value="Protein kinase-like (PK-like)"/>
    <property type="match status" value="1"/>
</dbReference>
<feature type="binding site" evidence="7">
    <location>
        <position position="30"/>
    </location>
    <ligand>
        <name>ATP</name>
        <dbReference type="ChEBI" id="CHEBI:30616"/>
    </ligand>
</feature>
<evidence type="ECO:0000256" key="4">
    <source>
        <dbReference type="ARBA" id="ARBA00022741"/>
    </source>
</evidence>
<dbReference type="SMART" id="SM00220">
    <property type="entry name" value="S_TKc"/>
    <property type="match status" value="1"/>
</dbReference>
<keyword evidence="5" id="KW-0418">Kinase</keyword>
<sequence>YSVVGPIGAGSSGKVFMCSDDQTDSTVAVKCIKFDSRKGLPGIVSKEIAILKQLNHNNIVRLLDVVEEQDNANLIFEYMEINLANAIYSQFKGNIFGHIKNILFQILEGVSYCHSQNVIHRDLKPPNVLLDNGMTIVKLADFGSSRIIDVPLIDSYTKAGTRQYRAPELLIAAPYSNTVDIWAVGCIFAEMVKRKPLFSVLTDKDVVKEIISIFGLPDESEWEGVESYMFNFFGDDPLTFCKQFPAEATKDLASVVPGLEPEGLDLLSRMLCIYPHKRITADEALQHPYLRGARVVVAEQQIETEREELGVVVAEQQIETKREELGAVATEQQIETRREELGAVATEQQIETRREELGAVATEQQIETRREELGAVATEQQIETKREELGTVSTRRNYDCCCASMLVWWRGDQD</sequence>
<dbReference type="PROSITE" id="PS00108">
    <property type="entry name" value="PROTEIN_KINASE_ST"/>
    <property type="match status" value="1"/>
</dbReference>
<feature type="non-terminal residue" evidence="10">
    <location>
        <position position="1"/>
    </location>
</feature>
<keyword evidence="2 8" id="KW-0723">Serine/threonine-protein kinase</keyword>
<dbReference type="Gene3D" id="3.30.200.20">
    <property type="entry name" value="Phosphorylase Kinase, domain 1"/>
    <property type="match status" value="1"/>
</dbReference>
<dbReference type="PROSITE" id="PS00107">
    <property type="entry name" value="PROTEIN_KINASE_ATP"/>
    <property type="match status" value="1"/>
</dbReference>
<dbReference type="Pfam" id="PF00069">
    <property type="entry name" value="Pkinase"/>
    <property type="match status" value="1"/>
</dbReference>
<evidence type="ECO:0000259" key="9">
    <source>
        <dbReference type="PROSITE" id="PS50011"/>
    </source>
</evidence>
<keyword evidence="4 7" id="KW-0547">Nucleotide-binding</keyword>
<keyword evidence="3" id="KW-0808">Transferase</keyword>
<dbReference type="Gene3D" id="1.10.510.10">
    <property type="entry name" value="Transferase(Phosphotransferase) domain 1"/>
    <property type="match status" value="1"/>
</dbReference>
<dbReference type="InterPro" id="IPR008271">
    <property type="entry name" value="Ser/Thr_kinase_AS"/>
</dbReference>
<evidence type="ECO:0000256" key="8">
    <source>
        <dbReference type="RuleBase" id="RU000304"/>
    </source>
</evidence>
<evidence type="ECO:0000256" key="1">
    <source>
        <dbReference type="ARBA" id="ARBA00006485"/>
    </source>
</evidence>
<evidence type="ECO:0000256" key="3">
    <source>
        <dbReference type="ARBA" id="ARBA00022679"/>
    </source>
</evidence>
<dbReference type="PANTHER" id="PTHR24056">
    <property type="entry name" value="CELL DIVISION PROTEIN KINASE"/>
    <property type="match status" value="1"/>
</dbReference>
<dbReference type="FunFam" id="1.10.510.10:FF:000624">
    <property type="entry name" value="Mitogen-activated protein kinase"/>
    <property type="match status" value="1"/>
</dbReference>
<dbReference type="InterPro" id="IPR000719">
    <property type="entry name" value="Prot_kinase_dom"/>
</dbReference>
<dbReference type="GO" id="GO:0005737">
    <property type="term" value="C:cytoplasm"/>
    <property type="evidence" value="ECO:0000318"/>
    <property type="project" value="GO_Central"/>
</dbReference>
<evidence type="ECO:0000256" key="5">
    <source>
        <dbReference type="ARBA" id="ARBA00022777"/>
    </source>
</evidence>
<gene>
    <name evidence="10" type="ORF">MIMGU_mgv1a026626mg</name>
</gene>
<dbReference type="InterPro" id="IPR011009">
    <property type="entry name" value="Kinase-like_dom_sf"/>
</dbReference>
<dbReference type="InterPro" id="IPR017441">
    <property type="entry name" value="Protein_kinase_ATP_BS"/>
</dbReference>
<dbReference type="GO" id="GO:0007165">
    <property type="term" value="P:signal transduction"/>
    <property type="evidence" value="ECO:0000318"/>
    <property type="project" value="GO_Central"/>
</dbReference>
<dbReference type="GO" id="GO:0000307">
    <property type="term" value="C:cyclin-dependent protein kinase holoenzyme complex"/>
    <property type="evidence" value="ECO:0000318"/>
    <property type="project" value="GO_Central"/>
</dbReference>
<organism evidence="10 11">
    <name type="scientific">Erythranthe guttata</name>
    <name type="common">Yellow monkey flower</name>
    <name type="synonym">Mimulus guttatus</name>
    <dbReference type="NCBI Taxonomy" id="4155"/>
    <lineage>
        <taxon>Eukaryota</taxon>
        <taxon>Viridiplantae</taxon>
        <taxon>Streptophyta</taxon>
        <taxon>Embryophyta</taxon>
        <taxon>Tracheophyta</taxon>
        <taxon>Spermatophyta</taxon>
        <taxon>Magnoliopsida</taxon>
        <taxon>eudicotyledons</taxon>
        <taxon>Gunneridae</taxon>
        <taxon>Pentapetalae</taxon>
        <taxon>asterids</taxon>
        <taxon>lamiids</taxon>
        <taxon>Lamiales</taxon>
        <taxon>Phrymaceae</taxon>
        <taxon>Erythranthe</taxon>
    </lineage>
</organism>
<dbReference type="STRING" id="4155.A0A022QDQ0"/>
<evidence type="ECO:0000256" key="7">
    <source>
        <dbReference type="PROSITE-ProRule" id="PRU10141"/>
    </source>
</evidence>
<reference evidence="10 11" key="1">
    <citation type="journal article" date="2013" name="Proc. Natl. Acad. Sci. U.S.A.">
        <title>Fine-scale variation in meiotic recombination in Mimulus inferred from population shotgun sequencing.</title>
        <authorList>
            <person name="Hellsten U."/>
            <person name="Wright K.M."/>
            <person name="Jenkins J."/>
            <person name="Shu S."/>
            <person name="Yuan Y."/>
            <person name="Wessler S.R."/>
            <person name="Schmutz J."/>
            <person name="Willis J.H."/>
            <person name="Rokhsar D.S."/>
        </authorList>
    </citation>
    <scope>NUCLEOTIDE SEQUENCE [LARGE SCALE GENOMIC DNA]</scope>
    <source>
        <strain evidence="11">cv. DUN x IM62</strain>
    </source>
</reference>
<evidence type="ECO:0000256" key="6">
    <source>
        <dbReference type="ARBA" id="ARBA00022840"/>
    </source>
</evidence>
<feature type="domain" description="Protein kinase" evidence="9">
    <location>
        <begin position="1"/>
        <end position="290"/>
    </location>
</feature>
<dbReference type="Proteomes" id="UP000030748">
    <property type="component" value="Unassembled WGS sequence"/>
</dbReference>